<evidence type="ECO:0000313" key="2">
    <source>
        <dbReference type="EMBL" id="SFK24719.1"/>
    </source>
</evidence>
<accession>A0A662ZEA8</accession>
<feature type="signal peptide" evidence="1">
    <location>
        <begin position="1"/>
        <end position="26"/>
    </location>
</feature>
<evidence type="ECO:0008006" key="4">
    <source>
        <dbReference type="Google" id="ProtNLM"/>
    </source>
</evidence>
<dbReference type="Proteomes" id="UP000243374">
    <property type="component" value="Unassembled WGS sequence"/>
</dbReference>
<organism evidence="2 3">
    <name type="scientific">Succinivibrio dextrinosolvens</name>
    <dbReference type="NCBI Taxonomy" id="83771"/>
    <lineage>
        <taxon>Bacteria</taxon>
        <taxon>Pseudomonadati</taxon>
        <taxon>Pseudomonadota</taxon>
        <taxon>Gammaproteobacteria</taxon>
        <taxon>Aeromonadales</taxon>
        <taxon>Succinivibrionaceae</taxon>
        <taxon>Succinivibrio</taxon>
    </lineage>
</organism>
<sequence>MKFKRILNYKRYIALILVMFFLSACSHTSKVTDLNTAGLEQSPEYINIEKNAKIPLPFISFDRDEEYRQILTADYNGKKNSLLCIVKLNKTGLNLTGLTLSSLPLFNLKYEKGKLVGSYYVPKSMLPPVNQVLFDIMLSFDRKNRLSKEITKEYIIHRDDNAVTLGKLDGKELYNIEYAQYDTGSLPVKIVNHEFNYSINLQYIHQK</sequence>
<dbReference type="InterPro" id="IPR021675">
    <property type="entry name" value="DUF3261"/>
</dbReference>
<reference evidence="2 3" key="1">
    <citation type="submission" date="2016-10" db="EMBL/GenBank/DDBJ databases">
        <authorList>
            <person name="Varghese N."/>
            <person name="Submissions S."/>
        </authorList>
    </citation>
    <scope>NUCLEOTIDE SEQUENCE [LARGE SCALE GENOMIC DNA]</scope>
    <source>
        <strain evidence="2 3">22B</strain>
    </source>
</reference>
<gene>
    <name evidence="2" type="ORF">SAMN04487865_10435</name>
</gene>
<dbReference type="Pfam" id="PF11659">
    <property type="entry name" value="DUF3261"/>
    <property type="match status" value="1"/>
</dbReference>
<feature type="chain" id="PRO_5025034063" description="Lipoprotein" evidence="1">
    <location>
        <begin position="27"/>
        <end position="207"/>
    </location>
</feature>
<dbReference type="PROSITE" id="PS51257">
    <property type="entry name" value="PROKAR_LIPOPROTEIN"/>
    <property type="match status" value="1"/>
</dbReference>
<evidence type="ECO:0000313" key="3">
    <source>
        <dbReference type="Proteomes" id="UP000243374"/>
    </source>
</evidence>
<keyword evidence="3" id="KW-1185">Reference proteome</keyword>
<proteinExistence type="predicted"/>
<dbReference type="AlphaFoldDB" id="A0A662ZEA8"/>
<dbReference type="EMBL" id="FOSF01000043">
    <property type="protein sequence ID" value="SFK24719.1"/>
    <property type="molecule type" value="Genomic_DNA"/>
</dbReference>
<name>A0A662ZEA8_9GAMM</name>
<evidence type="ECO:0000256" key="1">
    <source>
        <dbReference type="SAM" id="SignalP"/>
    </source>
</evidence>
<keyword evidence="1" id="KW-0732">Signal</keyword>
<protein>
    <recommendedName>
        <fullName evidence="4">Lipoprotein</fullName>
    </recommendedName>
</protein>